<feature type="signal peptide" evidence="1">
    <location>
        <begin position="1"/>
        <end position="24"/>
    </location>
</feature>
<keyword evidence="3" id="KW-0540">Nuclease</keyword>
<dbReference type="PANTHER" id="PTHR42834:SF1">
    <property type="entry name" value="ENDONUCLEASE_EXONUCLEASE_PHOSPHATASE FAMILY PROTEIN (AFU_ORTHOLOGUE AFUA_3G09210)"/>
    <property type="match status" value="1"/>
</dbReference>
<gene>
    <name evidence="3" type="ORF">ASB62_09935</name>
</gene>
<evidence type="ECO:0000313" key="3">
    <source>
        <dbReference type="EMBL" id="KUL20294.1"/>
    </source>
</evidence>
<dbReference type="RefSeq" id="WP_059139724.1">
    <property type="nucleotide sequence ID" value="NZ_LMBR01000250.1"/>
</dbReference>
<dbReference type="SUPFAM" id="SSF56219">
    <property type="entry name" value="DNase I-like"/>
    <property type="match status" value="1"/>
</dbReference>
<dbReference type="GO" id="GO:0004519">
    <property type="term" value="F:endonuclease activity"/>
    <property type="evidence" value="ECO:0007669"/>
    <property type="project" value="UniProtKB-KW"/>
</dbReference>
<reference evidence="3 4" key="1">
    <citation type="submission" date="2015-10" db="EMBL/GenBank/DDBJ databases">
        <title>Draft Genome Sequence of Chlorobium limicola strain Frasassi Growing under Artificial Lighting in the Frasassi Cave System.</title>
        <authorList>
            <person name="Mansor M."/>
            <person name="Macalady J."/>
        </authorList>
    </citation>
    <scope>NUCLEOTIDE SEQUENCE [LARGE SCALE GENOMIC DNA]</scope>
    <source>
        <strain evidence="3 4">Frasassi</strain>
    </source>
</reference>
<feature type="chain" id="PRO_5007097370" evidence="1">
    <location>
        <begin position="25"/>
        <end position="347"/>
    </location>
</feature>
<sequence length="347" mass="39673">MKKSITCILLICTVLGLHSIKIHAGEQKNDSLLLMWWNVENLFDTHNDPDVDDEEFTPEGRNHWTQKKLALKRLRIKQVLDSIDTSPEYKRYPDILAFAETENRAVFAGVLKEIGNFPYKTLYVESPDKRGIDIGLAYNPQTVKLTSSKSYLVPVGNDKPTRHIIIAGFSAGGHPFRVMLNHWPSRAFDKEWTEQKRITAAKTARHIADSLRRTDATIDLIIMGDFNDEPENRSIKQVLGSSGDAARVRRACSDLLYNCWSGYSGIGSYSYRNNWERIDQILLSCGMFNQKGLSIPHNAFRCYYFPNMLARSANRPYSTYHKGKYNGGYSDHLPLLLKIDVEHAKKR</sequence>
<dbReference type="InterPro" id="IPR036691">
    <property type="entry name" value="Endo/exonu/phosph_ase_sf"/>
</dbReference>
<dbReference type="InterPro" id="IPR005135">
    <property type="entry name" value="Endo/exonuclease/phosphatase"/>
</dbReference>
<organism evidence="3 4">
    <name type="scientific">Chlorobium limicola</name>
    <dbReference type="NCBI Taxonomy" id="1092"/>
    <lineage>
        <taxon>Bacteria</taxon>
        <taxon>Pseudomonadati</taxon>
        <taxon>Chlorobiota</taxon>
        <taxon>Chlorobiia</taxon>
        <taxon>Chlorobiales</taxon>
        <taxon>Chlorobiaceae</taxon>
        <taxon>Chlorobium/Pelodictyon group</taxon>
        <taxon>Chlorobium</taxon>
    </lineage>
</organism>
<evidence type="ECO:0000259" key="2">
    <source>
        <dbReference type="Pfam" id="PF19580"/>
    </source>
</evidence>
<keyword evidence="4" id="KW-1185">Reference proteome</keyword>
<dbReference type="EMBL" id="LMBR01000250">
    <property type="protein sequence ID" value="KUL20294.1"/>
    <property type="molecule type" value="Genomic_DNA"/>
</dbReference>
<dbReference type="Proteomes" id="UP000053937">
    <property type="component" value="Unassembled WGS sequence"/>
</dbReference>
<accession>A0A101J4W2</accession>
<proteinExistence type="predicted"/>
<evidence type="ECO:0000256" key="1">
    <source>
        <dbReference type="SAM" id="SignalP"/>
    </source>
</evidence>
<dbReference type="Pfam" id="PF19580">
    <property type="entry name" value="Exo_endo_phos_3"/>
    <property type="match status" value="1"/>
</dbReference>
<name>A0A101J4W2_CHLLI</name>
<protein>
    <submittedName>
        <fullName evidence="3">Endonuclease</fullName>
    </submittedName>
</protein>
<feature type="domain" description="Endonuclease/exonuclease/phosphatase" evidence="2">
    <location>
        <begin position="36"/>
        <end position="339"/>
    </location>
</feature>
<keyword evidence="3" id="KW-0378">Hydrolase</keyword>
<dbReference type="Gene3D" id="3.60.10.10">
    <property type="entry name" value="Endonuclease/exonuclease/phosphatase"/>
    <property type="match status" value="1"/>
</dbReference>
<keyword evidence="3" id="KW-0255">Endonuclease</keyword>
<evidence type="ECO:0000313" key="4">
    <source>
        <dbReference type="Proteomes" id="UP000053937"/>
    </source>
</evidence>
<comment type="caution">
    <text evidence="3">The sequence shown here is derived from an EMBL/GenBank/DDBJ whole genome shotgun (WGS) entry which is preliminary data.</text>
</comment>
<dbReference type="PANTHER" id="PTHR42834">
    <property type="entry name" value="ENDONUCLEASE/EXONUCLEASE/PHOSPHATASE FAMILY PROTEIN (AFU_ORTHOLOGUE AFUA_3G09210)"/>
    <property type="match status" value="1"/>
</dbReference>
<keyword evidence="1" id="KW-0732">Signal</keyword>
<dbReference type="AlphaFoldDB" id="A0A101J4W2"/>
<dbReference type="OrthoDB" id="9802724at2"/>